<sequence>MPPKKDMSWWNDEVKQAIRTKRECYKKLGKSRSGENLEEYKEARRRARKVVKEARGKVNKGLYVKLNSKEGEKDIYRLAQDITGSACRLQELPGSMPLHPTIQGLYHWYRSTISW</sequence>
<evidence type="ECO:0000313" key="1">
    <source>
        <dbReference type="EMBL" id="CAH9094946.1"/>
    </source>
</evidence>
<proteinExistence type="predicted"/>
<organism evidence="1 2">
    <name type="scientific">Cuscuta europaea</name>
    <name type="common">European dodder</name>
    <dbReference type="NCBI Taxonomy" id="41803"/>
    <lineage>
        <taxon>Eukaryota</taxon>
        <taxon>Viridiplantae</taxon>
        <taxon>Streptophyta</taxon>
        <taxon>Embryophyta</taxon>
        <taxon>Tracheophyta</taxon>
        <taxon>Spermatophyta</taxon>
        <taxon>Magnoliopsida</taxon>
        <taxon>eudicotyledons</taxon>
        <taxon>Gunneridae</taxon>
        <taxon>Pentapetalae</taxon>
        <taxon>asterids</taxon>
        <taxon>lamiids</taxon>
        <taxon>Solanales</taxon>
        <taxon>Convolvulaceae</taxon>
        <taxon>Cuscuteae</taxon>
        <taxon>Cuscuta</taxon>
        <taxon>Cuscuta subgen. Cuscuta</taxon>
    </lineage>
</organism>
<reference evidence="1" key="1">
    <citation type="submission" date="2022-07" db="EMBL/GenBank/DDBJ databases">
        <authorList>
            <person name="Macas J."/>
            <person name="Novak P."/>
            <person name="Neumann P."/>
        </authorList>
    </citation>
    <scope>NUCLEOTIDE SEQUENCE</scope>
</reference>
<protein>
    <submittedName>
        <fullName evidence="1">Uncharacterized protein</fullName>
    </submittedName>
</protein>
<comment type="caution">
    <text evidence="1">The sequence shown here is derived from an EMBL/GenBank/DDBJ whole genome shotgun (WGS) entry which is preliminary data.</text>
</comment>
<dbReference type="OrthoDB" id="681201at2759"/>
<feature type="non-terminal residue" evidence="1">
    <location>
        <position position="115"/>
    </location>
</feature>
<dbReference type="EMBL" id="CAMAPE010000032">
    <property type="protein sequence ID" value="CAH9094946.1"/>
    <property type="molecule type" value="Genomic_DNA"/>
</dbReference>
<name>A0A9P0ZDJ5_CUSEU</name>
<evidence type="ECO:0000313" key="2">
    <source>
        <dbReference type="Proteomes" id="UP001152484"/>
    </source>
</evidence>
<dbReference type="Proteomes" id="UP001152484">
    <property type="component" value="Unassembled WGS sequence"/>
</dbReference>
<gene>
    <name evidence="1" type="ORF">CEURO_LOCUS12949</name>
</gene>
<keyword evidence="2" id="KW-1185">Reference proteome</keyword>
<accession>A0A9P0ZDJ5</accession>
<dbReference type="AlphaFoldDB" id="A0A9P0ZDJ5"/>